<name>A0A7R9KEB1_9ACAR</name>
<evidence type="ECO:0000313" key="1">
    <source>
        <dbReference type="EMBL" id="CAD7620581.1"/>
    </source>
</evidence>
<dbReference type="AlphaFoldDB" id="A0A7R9KEB1"/>
<evidence type="ECO:0000313" key="2">
    <source>
        <dbReference type="Proteomes" id="UP000759131"/>
    </source>
</evidence>
<reference evidence="1" key="1">
    <citation type="submission" date="2020-11" db="EMBL/GenBank/DDBJ databases">
        <authorList>
            <person name="Tran Van P."/>
        </authorList>
    </citation>
    <scope>NUCLEOTIDE SEQUENCE</scope>
</reference>
<dbReference type="Proteomes" id="UP000759131">
    <property type="component" value="Unassembled WGS sequence"/>
</dbReference>
<dbReference type="EMBL" id="CAJPIZ010000282">
    <property type="protein sequence ID" value="CAG2101011.1"/>
    <property type="molecule type" value="Genomic_DNA"/>
</dbReference>
<gene>
    <name evidence="1" type="ORF">OSB1V03_LOCUS1062</name>
</gene>
<organism evidence="1">
    <name type="scientific">Medioppia subpectinata</name>
    <dbReference type="NCBI Taxonomy" id="1979941"/>
    <lineage>
        <taxon>Eukaryota</taxon>
        <taxon>Metazoa</taxon>
        <taxon>Ecdysozoa</taxon>
        <taxon>Arthropoda</taxon>
        <taxon>Chelicerata</taxon>
        <taxon>Arachnida</taxon>
        <taxon>Acari</taxon>
        <taxon>Acariformes</taxon>
        <taxon>Sarcoptiformes</taxon>
        <taxon>Oribatida</taxon>
        <taxon>Brachypylina</taxon>
        <taxon>Oppioidea</taxon>
        <taxon>Oppiidae</taxon>
        <taxon>Medioppia</taxon>
    </lineage>
</organism>
<protein>
    <submittedName>
        <fullName evidence="1">Uncharacterized protein</fullName>
    </submittedName>
</protein>
<proteinExistence type="predicted"/>
<dbReference type="EMBL" id="OC854857">
    <property type="protein sequence ID" value="CAD7620581.1"/>
    <property type="molecule type" value="Genomic_DNA"/>
</dbReference>
<sequence>MNNESGTSLASNRKTRTFSEILSDKAKSGQRIGYNLHQYLDGELDNEKELRFDHDRNHYEFYEILI</sequence>
<accession>A0A7R9KEB1</accession>
<keyword evidence="2" id="KW-1185">Reference proteome</keyword>